<evidence type="ECO:0000313" key="2">
    <source>
        <dbReference type="EMBL" id="TYS67655.1"/>
    </source>
</evidence>
<dbReference type="AlphaFoldDB" id="A0A5D4SWI6"/>
<organism evidence="2 3">
    <name type="scientific">Sutcliffiella horikoshii</name>
    <dbReference type="NCBI Taxonomy" id="79883"/>
    <lineage>
        <taxon>Bacteria</taxon>
        <taxon>Bacillati</taxon>
        <taxon>Bacillota</taxon>
        <taxon>Bacilli</taxon>
        <taxon>Bacillales</taxon>
        <taxon>Bacillaceae</taxon>
        <taxon>Sutcliffiella</taxon>
    </lineage>
</organism>
<protein>
    <submittedName>
        <fullName evidence="2">DUF3992 domain-containing protein</fullName>
    </submittedName>
</protein>
<name>A0A5D4SWI6_9BACI</name>
<gene>
    <name evidence="2" type="ORF">FZC76_13855</name>
</gene>
<evidence type="ECO:0000313" key="3">
    <source>
        <dbReference type="Proteomes" id="UP000322524"/>
    </source>
</evidence>
<accession>A0A5D4SWI6</accession>
<reference evidence="2 3" key="1">
    <citation type="submission" date="2019-08" db="EMBL/GenBank/DDBJ databases">
        <title>Bacillus genomes from the desert of Cuatro Cienegas, Coahuila.</title>
        <authorList>
            <person name="Olmedo-Alvarez G."/>
        </authorList>
    </citation>
    <scope>NUCLEOTIDE SEQUENCE [LARGE SCALE GENOMIC DNA]</scope>
    <source>
        <strain evidence="2 3">CH28_1T</strain>
    </source>
</reference>
<dbReference type="InterPro" id="IPR025055">
    <property type="entry name" value="Ena_core"/>
</dbReference>
<feature type="domain" description="Endospore appendages core" evidence="1">
    <location>
        <begin position="6"/>
        <end position="128"/>
    </location>
</feature>
<dbReference type="RefSeq" id="WP_148988765.1">
    <property type="nucleotide sequence ID" value="NZ_VTEV01000005.1"/>
</dbReference>
<evidence type="ECO:0000259" key="1">
    <source>
        <dbReference type="Pfam" id="PF13157"/>
    </source>
</evidence>
<proteinExistence type="predicted"/>
<comment type="caution">
    <text evidence="2">The sequence shown here is derived from an EMBL/GenBank/DDBJ whole genome shotgun (WGS) entry which is preliminary data.</text>
</comment>
<sequence>MGCRGCGTSSYDNVNDSVCMDLSRSRTIAVADPTPITDLNVFSTIYTDATNFSINGTILVVNASTSTGSVAVMINENTATQFTVAPGESEARTFGNINSIQVAVTSFPLNQTGTFSAGFQISFTLNYKF</sequence>
<dbReference type="Proteomes" id="UP000322524">
    <property type="component" value="Unassembled WGS sequence"/>
</dbReference>
<dbReference type="EMBL" id="VTEV01000005">
    <property type="protein sequence ID" value="TYS67655.1"/>
    <property type="molecule type" value="Genomic_DNA"/>
</dbReference>
<dbReference type="Pfam" id="PF13157">
    <property type="entry name" value="Enas"/>
    <property type="match status" value="1"/>
</dbReference>